<reference evidence="3" key="3">
    <citation type="submission" date="2015-06" db="UniProtKB">
        <authorList>
            <consortium name="EnsemblProtists"/>
        </authorList>
    </citation>
    <scope>IDENTIFICATION</scope>
</reference>
<dbReference type="HOGENOM" id="CLU_1550456_0_0_1"/>
<dbReference type="PROSITE" id="PS50106">
    <property type="entry name" value="PDZ"/>
    <property type="match status" value="1"/>
</dbReference>
<dbReference type="InterPro" id="IPR001478">
    <property type="entry name" value="PDZ"/>
</dbReference>
<dbReference type="Gene3D" id="2.30.42.10">
    <property type="match status" value="1"/>
</dbReference>
<gene>
    <name evidence="2" type="ORF">GUITHDRAFT_119295</name>
</gene>
<organism evidence="2">
    <name type="scientific">Guillardia theta (strain CCMP2712)</name>
    <name type="common">Cryptophyte</name>
    <dbReference type="NCBI Taxonomy" id="905079"/>
    <lineage>
        <taxon>Eukaryota</taxon>
        <taxon>Cryptophyceae</taxon>
        <taxon>Pyrenomonadales</taxon>
        <taxon>Geminigeraceae</taxon>
        <taxon>Guillardia</taxon>
    </lineage>
</organism>
<dbReference type="Proteomes" id="UP000011087">
    <property type="component" value="Unassembled WGS sequence"/>
</dbReference>
<sequence>MGTTQSILDIDDGQGIHDWMHENFFFRDPRWKAMKRQLRRRVSRSGGWKGVSNKWGIGIKTSIDVANSRVMVDKVYDGGPADQTGCVDAGDRILYIDAFDISELFLHFDKFKDPDAENDLQNFTLEDIVDALMRGDKGSIVRLGLVKEGQSIVTYKSIIRDYDYEGEEPITSE</sequence>
<dbReference type="KEGG" id="gtt:GUITHDRAFT_119295"/>
<evidence type="ECO:0000313" key="2">
    <source>
        <dbReference type="EMBL" id="EKX34550.1"/>
    </source>
</evidence>
<proteinExistence type="predicted"/>
<evidence type="ECO:0000313" key="3">
    <source>
        <dbReference type="EnsemblProtists" id="EKX34550"/>
    </source>
</evidence>
<evidence type="ECO:0000259" key="1">
    <source>
        <dbReference type="PROSITE" id="PS50106"/>
    </source>
</evidence>
<feature type="domain" description="PDZ" evidence="1">
    <location>
        <begin position="37"/>
        <end position="132"/>
    </location>
</feature>
<keyword evidence="4" id="KW-1185">Reference proteome</keyword>
<dbReference type="Pfam" id="PF00595">
    <property type="entry name" value="PDZ"/>
    <property type="match status" value="1"/>
</dbReference>
<accession>L1IFB9</accession>
<dbReference type="RefSeq" id="XP_005821530.1">
    <property type="nucleotide sequence ID" value="XM_005821473.1"/>
</dbReference>
<reference evidence="2 4" key="1">
    <citation type="journal article" date="2012" name="Nature">
        <title>Algal genomes reveal evolutionary mosaicism and the fate of nucleomorphs.</title>
        <authorList>
            <consortium name="DOE Joint Genome Institute"/>
            <person name="Curtis B.A."/>
            <person name="Tanifuji G."/>
            <person name="Burki F."/>
            <person name="Gruber A."/>
            <person name="Irimia M."/>
            <person name="Maruyama S."/>
            <person name="Arias M.C."/>
            <person name="Ball S.G."/>
            <person name="Gile G.H."/>
            <person name="Hirakawa Y."/>
            <person name="Hopkins J.F."/>
            <person name="Kuo A."/>
            <person name="Rensing S.A."/>
            <person name="Schmutz J."/>
            <person name="Symeonidi A."/>
            <person name="Elias M."/>
            <person name="Eveleigh R.J."/>
            <person name="Herman E.K."/>
            <person name="Klute M.J."/>
            <person name="Nakayama T."/>
            <person name="Obornik M."/>
            <person name="Reyes-Prieto A."/>
            <person name="Armbrust E.V."/>
            <person name="Aves S.J."/>
            <person name="Beiko R.G."/>
            <person name="Coutinho P."/>
            <person name="Dacks J.B."/>
            <person name="Durnford D.G."/>
            <person name="Fast N.M."/>
            <person name="Green B.R."/>
            <person name="Grisdale C.J."/>
            <person name="Hempel F."/>
            <person name="Henrissat B."/>
            <person name="Hoppner M.P."/>
            <person name="Ishida K."/>
            <person name="Kim E."/>
            <person name="Koreny L."/>
            <person name="Kroth P.G."/>
            <person name="Liu Y."/>
            <person name="Malik S.B."/>
            <person name="Maier U.G."/>
            <person name="McRose D."/>
            <person name="Mock T."/>
            <person name="Neilson J.A."/>
            <person name="Onodera N.T."/>
            <person name="Poole A.M."/>
            <person name="Pritham E.J."/>
            <person name="Richards T.A."/>
            <person name="Rocap G."/>
            <person name="Roy S.W."/>
            <person name="Sarai C."/>
            <person name="Schaack S."/>
            <person name="Shirato S."/>
            <person name="Slamovits C.H."/>
            <person name="Spencer D.F."/>
            <person name="Suzuki S."/>
            <person name="Worden A.Z."/>
            <person name="Zauner S."/>
            <person name="Barry K."/>
            <person name="Bell C."/>
            <person name="Bharti A.K."/>
            <person name="Crow J.A."/>
            <person name="Grimwood J."/>
            <person name="Kramer R."/>
            <person name="Lindquist E."/>
            <person name="Lucas S."/>
            <person name="Salamov A."/>
            <person name="McFadden G.I."/>
            <person name="Lane C.E."/>
            <person name="Keeling P.J."/>
            <person name="Gray M.W."/>
            <person name="Grigoriev I.V."/>
            <person name="Archibald J.M."/>
        </authorList>
    </citation>
    <scope>NUCLEOTIDE SEQUENCE</scope>
    <source>
        <strain evidence="2 4">CCMP2712</strain>
    </source>
</reference>
<dbReference type="EMBL" id="JH993107">
    <property type="protein sequence ID" value="EKX34550.1"/>
    <property type="molecule type" value="Genomic_DNA"/>
</dbReference>
<dbReference type="InterPro" id="IPR036034">
    <property type="entry name" value="PDZ_sf"/>
</dbReference>
<evidence type="ECO:0000313" key="4">
    <source>
        <dbReference type="Proteomes" id="UP000011087"/>
    </source>
</evidence>
<reference evidence="4" key="2">
    <citation type="submission" date="2012-11" db="EMBL/GenBank/DDBJ databases">
        <authorList>
            <person name="Kuo A."/>
            <person name="Curtis B.A."/>
            <person name="Tanifuji G."/>
            <person name="Burki F."/>
            <person name="Gruber A."/>
            <person name="Irimia M."/>
            <person name="Maruyama S."/>
            <person name="Arias M.C."/>
            <person name="Ball S.G."/>
            <person name="Gile G.H."/>
            <person name="Hirakawa Y."/>
            <person name="Hopkins J.F."/>
            <person name="Rensing S.A."/>
            <person name="Schmutz J."/>
            <person name="Symeonidi A."/>
            <person name="Elias M."/>
            <person name="Eveleigh R.J."/>
            <person name="Herman E.K."/>
            <person name="Klute M.J."/>
            <person name="Nakayama T."/>
            <person name="Obornik M."/>
            <person name="Reyes-Prieto A."/>
            <person name="Armbrust E.V."/>
            <person name="Aves S.J."/>
            <person name="Beiko R.G."/>
            <person name="Coutinho P."/>
            <person name="Dacks J.B."/>
            <person name="Durnford D.G."/>
            <person name="Fast N.M."/>
            <person name="Green B.R."/>
            <person name="Grisdale C."/>
            <person name="Hempe F."/>
            <person name="Henrissat B."/>
            <person name="Hoppner M.P."/>
            <person name="Ishida K.-I."/>
            <person name="Kim E."/>
            <person name="Koreny L."/>
            <person name="Kroth P.G."/>
            <person name="Liu Y."/>
            <person name="Malik S.-B."/>
            <person name="Maier U.G."/>
            <person name="McRose D."/>
            <person name="Mock T."/>
            <person name="Neilson J.A."/>
            <person name="Onodera N.T."/>
            <person name="Poole A.M."/>
            <person name="Pritham E.J."/>
            <person name="Richards T.A."/>
            <person name="Rocap G."/>
            <person name="Roy S.W."/>
            <person name="Sarai C."/>
            <person name="Schaack S."/>
            <person name="Shirato S."/>
            <person name="Slamovits C.H."/>
            <person name="Spencer D.F."/>
            <person name="Suzuki S."/>
            <person name="Worden A.Z."/>
            <person name="Zauner S."/>
            <person name="Barry K."/>
            <person name="Bell C."/>
            <person name="Bharti A.K."/>
            <person name="Crow J.A."/>
            <person name="Grimwood J."/>
            <person name="Kramer R."/>
            <person name="Lindquist E."/>
            <person name="Lucas S."/>
            <person name="Salamov A."/>
            <person name="McFadden G.I."/>
            <person name="Lane C.E."/>
            <person name="Keeling P.J."/>
            <person name="Gray M.W."/>
            <person name="Grigoriev I.V."/>
            <person name="Archibald J.M."/>
        </authorList>
    </citation>
    <scope>NUCLEOTIDE SEQUENCE</scope>
    <source>
        <strain evidence="4">CCMP2712</strain>
    </source>
</reference>
<dbReference type="PaxDb" id="55529-EKX34550"/>
<dbReference type="GeneID" id="17291278"/>
<dbReference type="EnsemblProtists" id="EKX34550">
    <property type="protein sequence ID" value="EKX34550"/>
    <property type="gene ID" value="GUITHDRAFT_119295"/>
</dbReference>
<dbReference type="SUPFAM" id="SSF50156">
    <property type="entry name" value="PDZ domain-like"/>
    <property type="match status" value="1"/>
</dbReference>
<dbReference type="AlphaFoldDB" id="L1IFB9"/>
<name>L1IFB9_GUITC</name>
<protein>
    <recommendedName>
        <fullName evidence="1">PDZ domain-containing protein</fullName>
    </recommendedName>
</protein>